<comment type="caution">
    <text evidence="1">The sequence shown here is derived from an EMBL/GenBank/DDBJ whole genome shotgun (WGS) entry which is preliminary data.</text>
</comment>
<organism evidence="1 2">
    <name type="scientific">Kitasatospora cinereorecta</name>
    <dbReference type="NCBI Taxonomy" id="285560"/>
    <lineage>
        <taxon>Bacteria</taxon>
        <taxon>Bacillati</taxon>
        <taxon>Actinomycetota</taxon>
        <taxon>Actinomycetes</taxon>
        <taxon>Kitasatosporales</taxon>
        <taxon>Streptomycetaceae</taxon>
        <taxon>Kitasatospora</taxon>
    </lineage>
</organism>
<accession>A0ABW0V861</accession>
<gene>
    <name evidence="1" type="ORF">ACFPZF_11855</name>
</gene>
<evidence type="ECO:0000313" key="1">
    <source>
        <dbReference type="EMBL" id="MFC5642043.1"/>
    </source>
</evidence>
<protein>
    <submittedName>
        <fullName evidence="1">Uncharacterized protein</fullName>
    </submittedName>
</protein>
<dbReference type="EMBL" id="JBHSOC010000017">
    <property type="protein sequence ID" value="MFC5642043.1"/>
    <property type="molecule type" value="Genomic_DNA"/>
</dbReference>
<dbReference type="Proteomes" id="UP001596066">
    <property type="component" value="Unassembled WGS sequence"/>
</dbReference>
<keyword evidence="2" id="KW-1185">Reference proteome</keyword>
<evidence type="ECO:0000313" key="2">
    <source>
        <dbReference type="Proteomes" id="UP001596066"/>
    </source>
</evidence>
<dbReference type="RefSeq" id="WP_346144521.1">
    <property type="nucleotide sequence ID" value="NZ_BAAAUA010000017.1"/>
</dbReference>
<reference evidence="2" key="1">
    <citation type="journal article" date="2019" name="Int. J. Syst. Evol. Microbiol.">
        <title>The Global Catalogue of Microorganisms (GCM) 10K type strain sequencing project: providing services to taxonomists for standard genome sequencing and annotation.</title>
        <authorList>
            <consortium name="The Broad Institute Genomics Platform"/>
            <consortium name="The Broad Institute Genome Sequencing Center for Infectious Disease"/>
            <person name="Wu L."/>
            <person name="Ma J."/>
        </authorList>
    </citation>
    <scope>NUCLEOTIDE SEQUENCE [LARGE SCALE GENOMIC DNA]</scope>
    <source>
        <strain evidence="2">CGMCC 4.1622</strain>
    </source>
</reference>
<proteinExistence type="predicted"/>
<name>A0ABW0V861_9ACTN</name>
<sequence>MTVPALFTGLFDDAAVFPPGDAPLPDAVAAHRTHRASWYAESVGPLLCGAGRIGELAALAGPDLPVGLVLPQGSAHLAPALADAAGLTVATVELADPDVRQAVAALDALLPEGVTAAVELPRAGRPEDALDALTGTPYRAKYRTGGLSADAFPDEAELAAFLAGCAERGLPYKCTAGLHHAVRHTDAATGFEHHGFLNVLLASLAGDRKVAADVLAERNGAVLAGAAGELTDPQIAHIRRHFTAFGTCSIAEPLEDLETLGLLGRHLEDR</sequence>